<dbReference type="EMBL" id="JANAVB010003400">
    <property type="protein sequence ID" value="KAJ6849629.1"/>
    <property type="molecule type" value="Genomic_DNA"/>
</dbReference>
<dbReference type="Proteomes" id="UP001140949">
    <property type="component" value="Unassembled WGS sequence"/>
</dbReference>
<organism evidence="13 14">
    <name type="scientific">Iris pallida</name>
    <name type="common">Sweet iris</name>
    <dbReference type="NCBI Taxonomy" id="29817"/>
    <lineage>
        <taxon>Eukaryota</taxon>
        <taxon>Viridiplantae</taxon>
        <taxon>Streptophyta</taxon>
        <taxon>Embryophyta</taxon>
        <taxon>Tracheophyta</taxon>
        <taxon>Spermatophyta</taxon>
        <taxon>Magnoliopsida</taxon>
        <taxon>Liliopsida</taxon>
        <taxon>Asparagales</taxon>
        <taxon>Iridaceae</taxon>
        <taxon>Iridoideae</taxon>
        <taxon>Irideae</taxon>
        <taxon>Iris</taxon>
    </lineage>
</organism>
<dbReference type="GO" id="GO:0042973">
    <property type="term" value="F:glucan endo-1,3-beta-D-glucosidase activity"/>
    <property type="evidence" value="ECO:0007669"/>
    <property type="project" value="UniProtKB-EC"/>
</dbReference>
<feature type="domain" description="X8" evidence="11">
    <location>
        <begin position="363"/>
        <end position="448"/>
    </location>
</feature>
<evidence type="ECO:0000256" key="2">
    <source>
        <dbReference type="ARBA" id="ARBA00008773"/>
    </source>
</evidence>
<dbReference type="InterPro" id="IPR017853">
    <property type="entry name" value="GH"/>
</dbReference>
<dbReference type="GO" id="GO:0006952">
    <property type="term" value="P:defense response"/>
    <property type="evidence" value="ECO:0007669"/>
    <property type="project" value="UniProtKB-KW"/>
</dbReference>
<keyword evidence="8" id="KW-0326">Glycosidase</keyword>
<evidence type="ECO:0000313" key="14">
    <source>
        <dbReference type="Proteomes" id="UP001140949"/>
    </source>
</evidence>
<dbReference type="FunFam" id="3.20.20.80:FF:000002">
    <property type="entry name" value="Glucan endo-1,3-beta-glucosidase 3"/>
    <property type="match status" value="1"/>
</dbReference>
<evidence type="ECO:0000256" key="3">
    <source>
        <dbReference type="ARBA" id="ARBA00012780"/>
    </source>
</evidence>
<dbReference type="PANTHER" id="PTHR32227">
    <property type="entry name" value="GLUCAN ENDO-1,3-BETA-GLUCOSIDASE BG1-RELATED-RELATED"/>
    <property type="match status" value="1"/>
</dbReference>
<keyword evidence="5" id="KW-0378">Hydrolase</keyword>
<evidence type="ECO:0000256" key="10">
    <source>
        <dbReference type="SAM" id="SignalP"/>
    </source>
</evidence>
<keyword evidence="6" id="KW-0611">Plant defense</keyword>
<evidence type="ECO:0000256" key="9">
    <source>
        <dbReference type="RuleBase" id="RU004335"/>
    </source>
</evidence>
<dbReference type="Gene3D" id="1.20.58.1040">
    <property type="match status" value="1"/>
</dbReference>
<feature type="signal peptide" evidence="10">
    <location>
        <begin position="1"/>
        <end position="22"/>
    </location>
</feature>
<dbReference type="EMBL" id="JANAVB010031762">
    <property type="protein sequence ID" value="KAJ6811336.1"/>
    <property type="molecule type" value="Genomic_DNA"/>
</dbReference>
<evidence type="ECO:0000256" key="8">
    <source>
        <dbReference type="ARBA" id="ARBA00023295"/>
    </source>
</evidence>
<evidence type="ECO:0000256" key="7">
    <source>
        <dbReference type="ARBA" id="ARBA00023157"/>
    </source>
</evidence>
<accession>A0AAX6I8S5</accession>
<gene>
    <name evidence="12" type="ORF">M6B38_154165</name>
    <name evidence="13" type="ORF">M6B38_267945</name>
</gene>
<protein>
    <recommendedName>
        <fullName evidence="3">glucan endo-1,3-beta-D-glucosidase</fullName>
        <ecNumber evidence="3">3.2.1.39</ecNumber>
    </recommendedName>
</protein>
<dbReference type="InterPro" id="IPR012946">
    <property type="entry name" value="X8"/>
</dbReference>
<dbReference type="InterPro" id="IPR000490">
    <property type="entry name" value="Glyco_hydro_17"/>
</dbReference>
<evidence type="ECO:0000256" key="4">
    <source>
        <dbReference type="ARBA" id="ARBA00022729"/>
    </source>
</evidence>
<name>A0AAX6I8S5_IRIPA</name>
<dbReference type="InterPro" id="IPR044965">
    <property type="entry name" value="Glyco_hydro_17_plant"/>
</dbReference>
<dbReference type="AlphaFoldDB" id="A0AAX6I8S5"/>
<dbReference type="SMART" id="SM00768">
    <property type="entry name" value="X8"/>
    <property type="match status" value="1"/>
</dbReference>
<dbReference type="EC" id="3.2.1.39" evidence="3"/>
<dbReference type="Gene3D" id="3.20.20.80">
    <property type="entry name" value="Glycosidases"/>
    <property type="match status" value="1"/>
</dbReference>
<comment type="similarity">
    <text evidence="2 9">Belongs to the glycosyl hydrolase 17 family.</text>
</comment>
<dbReference type="Pfam" id="PF07983">
    <property type="entry name" value="X8"/>
    <property type="match status" value="1"/>
</dbReference>
<reference evidence="13" key="1">
    <citation type="journal article" date="2023" name="GigaByte">
        <title>Genome assembly of the bearded iris, Iris pallida Lam.</title>
        <authorList>
            <person name="Bruccoleri R.E."/>
            <person name="Oakeley E.J."/>
            <person name="Faust A.M.E."/>
            <person name="Altorfer M."/>
            <person name="Dessus-Babus S."/>
            <person name="Burckhardt D."/>
            <person name="Oertli M."/>
            <person name="Naumann U."/>
            <person name="Petersen F."/>
            <person name="Wong J."/>
        </authorList>
    </citation>
    <scope>NUCLEOTIDE SEQUENCE</scope>
    <source>
        <strain evidence="13">GSM-AAB239-AS_SAM_17_03QT</strain>
    </source>
</reference>
<dbReference type="SUPFAM" id="SSF51445">
    <property type="entry name" value="(Trans)glycosidases"/>
    <property type="match status" value="1"/>
</dbReference>
<evidence type="ECO:0000256" key="6">
    <source>
        <dbReference type="ARBA" id="ARBA00022821"/>
    </source>
</evidence>
<keyword evidence="7" id="KW-1015">Disulfide bond</keyword>
<keyword evidence="14" id="KW-1185">Reference proteome</keyword>
<evidence type="ECO:0000256" key="1">
    <source>
        <dbReference type="ARBA" id="ARBA00000382"/>
    </source>
</evidence>
<dbReference type="Pfam" id="PF00332">
    <property type="entry name" value="Glyco_hydro_17"/>
    <property type="match status" value="1"/>
</dbReference>
<dbReference type="FunFam" id="1.20.58.1040:FF:000010">
    <property type="entry name" value="Glucan endo-13-beta-glucosidase 4"/>
    <property type="match status" value="1"/>
</dbReference>
<dbReference type="GO" id="GO:0005975">
    <property type="term" value="P:carbohydrate metabolic process"/>
    <property type="evidence" value="ECO:0007669"/>
    <property type="project" value="InterPro"/>
</dbReference>
<evidence type="ECO:0000313" key="12">
    <source>
        <dbReference type="EMBL" id="KAJ6811336.1"/>
    </source>
</evidence>
<evidence type="ECO:0000259" key="11">
    <source>
        <dbReference type="SMART" id="SM00768"/>
    </source>
</evidence>
<comment type="catalytic activity">
    <reaction evidence="1">
        <text>Hydrolysis of (1-&gt;3)-beta-D-glucosidic linkages in (1-&gt;3)-beta-D-glucans.</text>
        <dbReference type="EC" id="3.2.1.39"/>
    </reaction>
</comment>
<evidence type="ECO:0000256" key="5">
    <source>
        <dbReference type="ARBA" id="ARBA00022801"/>
    </source>
</evidence>
<proteinExistence type="inferred from homology"/>
<sequence>MTRESWEGCMLLLMALLASASGSFVGINIGTDISNLPSASTIISILKTQMIKHVRLLDADRQMLTALANTGIEVMVSVPMDQLLKIGESRSEAANWINKNIVPYLPATNITYIAVGNEVLTTIPNAALVLVPAMQFIQSALLAANLNFQVKVSSPQSMGMIPKSFPPSTAAFNSTWNSVMYQFLQFLKNTGSSFMLNAQPYYGYTRGNGIFPIDYALFRSLTPNKQIVDPNTLFYYSNMFDAMVDAAYYSMQALNFTGIPVLVTASGWPSLGGANEPDATIDNALVYNSNLVSHVLNGSGTPSQPNIPINTYVYELFNENLRPGPISEKNWGIYNPNGTAVYTLNFGSVNESNDTVPSGLVGVFCVANSSADSTALKESLDWACGPGSANCSAIQPGQPCYESDNIVATASYAFNDYYHRTQANGGTCNFGNTAMITSVDPSHGSCIFAGSMGSNATTSDGSTTSGTIGPTVDGSQLQLLEWCCIHIVPLVLSFGFAL</sequence>
<reference evidence="13" key="2">
    <citation type="submission" date="2023-04" db="EMBL/GenBank/DDBJ databases">
        <authorList>
            <person name="Bruccoleri R.E."/>
            <person name="Oakeley E.J."/>
            <person name="Faust A.-M."/>
            <person name="Dessus-Babus S."/>
            <person name="Altorfer M."/>
            <person name="Burckhardt D."/>
            <person name="Oertli M."/>
            <person name="Naumann U."/>
            <person name="Petersen F."/>
            <person name="Wong J."/>
        </authorList>
    </citation>
    <scope>NUCLEOTIDE SEQUENCE</scope>
    <source>
        <strain evidence="13">GSM-AAB239-AS_SAM_17_03QT</strain>
        <tissue evidence="13">Leaf</tissue>
    </source>
</reference>
<keyword evidence="4 10" id="KW-0732">Signal</keyword>
<feature type="chain" id="PRO_5044718897" description="glucan endo-1,3-beta-D-glucosidase" evidence="10">
    <location>
        <begin position="23"/>
        <end position="498"/>
    </location>
</feature>
<comment type="caution">
    <text evidence="13">The sequence shown here is derived from an EMBL/GenBank/DDBJ whole genome shotgun (WGS) entry which is preliminary data.</text>
</comment>
<evidence type="ECO:0000313" key="13">
    <source>
        <dbReference type="EMBL" id="KAJ6849629.1"/>
    </source>
</evidence>